<protein>
    <recommendedName>
        <fullName evidence="4">DUF2269 domain-containing protein</fullName>
    </recommendedName>
</protein>
<evidence type="ECO:0000313" key="2">
    <source>
        <dbReference type="EMBL" id="PAX07169.1"/>
    </source>
</evidence>
<accession>A0A2A2SD42</accession>
<dbReference type="Pfam" id="PF10027">
    <property type="entry name" value="DUF2269"/>
    <property type="match status" value="1"/>
</dbReference>
<comment type="caution">
    <text evidence="2">The sequence shown here is derived from an EMBL/GenBank/DDBJ whole genome shotgun (WGS) entry which is preliminary data.</text>
</comment>
<dbReference type="Proteomes" id="UP000218151">
    <property type="component" value="Unassembled WGS sequence"/>
</dbReference>
<dbReference type="RefSeq" id="WP_095998994.1">
    <property type="nucleotide sequence ID" value="NZ_NSLI01000004.1"/>
</dbReference>
<dbReference type="InterPro" id="IPR018729">
    <property type="entry name" value="DUF2269_transmembrane"/>
</dbReference>
<dbReference type="EMBL" id="NSLI01000004">
    <property type="protein sequence ID" value="PAX07169.1"/>
    <property type="molecule type" value="Genomic_DNA"/>
</dbReference>
<evidence type="ECO:0008006" key="4">
    <source>
        <dbReference type="Google" id="ProtNLM"/>
    </source>
</evidence>
<proteinExistence type="predicted"/>
<feature type="transmembrane region" description="Helical" evidence="1">
    <location>
        <begin position="84"/>
        <end position="103"/>
    </location>
</feature>
<keyword evidence="3" id="KW-1185">Reference proteome</keyword>
<name>A0A2A2SD42_9SPHN</name>
<gene>
    <name evidence="2" type="ORF">CKY28_14115</name>
</gene>
<feature type="transmembrane region" description="Helical" evidence="1">
    <location>
        <begin position="53"/>
        <end position="72"/>
    </location>
</feature>
<evidence type="ECO:0000313" key="3">
    <source>
        <dbReference type="Proteomes" id="UP000218151"/>
    </source>
</evidence>
<keyword evidence="1" id="KW-0472">Membrane</keyword>
<sequence length="152" mass="16767">MDAYPLIKTVHIVSATVLFGTGLGIAFFMLAGMLSGVPAVRRFAAAWTVRADFVFTLPAVLVQPLSGAWLVWRGGFDWGDCWLVATYALYVVAGLCWLPVVAIQIRLKRLLATDAPDEALVGRLFRWWFALGWPAFGGLVLVFHLMVAKPSW</sequence>
<feature type="transmembrane region" description="Helical" evidence="1">
    <location>
        <begin position="12"/>
        <end position="32"/>
    </location>
</feature>
<organism evidence="2 3">
    <name type="scientific">Sphingomonas lenta</name>
    <dbReference type="NCBI Taxonomy" id="1141887"/>
    <lineage>
        <taxon>Bacteria</taxon>
        <taxon>Pseudomonadati</taxon>
        <taxon>Pseudomonadota</taxon>
        <taxon>Alphaproteobacteria</taxon>
        <taxon>Sphingomonadales</taxon>
        <taxon>Sphingomonadaceae</taxon>
        <taxon>Sphingomonas</taxon>
    </lineage>
</organism>
<dbReference type="AlphaFoldDB" id="A0A2A2SD42"/>
<feature type="transmembrane region" description="Helical" evidence="1">
    <location>
        <begin position="124"/>
        <end position="147"/>
    </location>
</feature>
<keyword evidence="1" id="KW-1133">Transmembrane helix</keyword>
<keyword evidence="1" id="KW-0812">Transmembrane</keyword>
<dbReference type="OrthoDB" id="9786302at2"/>
<reference evidence="3" key="1">
    <citation type="submission" date="2017-09" db="EMBL/GenBank/DDBJ databases">
        <authorList>
            <person name="Feng G."/>
            <person name="Zhu H."/>
        </authorList>
    </citation>
    <scope>NUCLEOTIDE SEQUENCE [LARGE SCALE GENOMIC DNA]</scope>
    <source>
        <strain evidence="3">1PNM-20</strain>
    </source>
</reference>
<evidence type="ECO:0000256" key="1">
    <source>
        <dbReference type="SAM" id="Phobius"/>
    </source>
</evidence>